<proteinExistence type="predicted"/>
<name>A0A6C0HSI6_9ZZZZ</name>
<organism evidence="1">
    <name type="scientific">viral metagenome</name>
    <dbReference type="NCBI Taxonomy" id="1070528"/>
    <lineage>
        <taxon>unclassified sequences</taxon>
        <taxon>metagenomes</taxon>
        <taxon>organismal metagenomes</taxon>
    </lineage>
</organism>
<evidence type="ECO:0000313" key="1">
    <source>
        <dbReference type="EMBL" id="QHT83698.1"/>
    </source>
</evidence>
<protein>
    <submittedName>
        <fullName evidence="1">Uncharacterized protein</fullName>
    </submittedName>
</protein>
<accession>A0A6C0HSI6</accession>
<dbReference type="AlphaFoldDB" id="A0A6C0HSI6"/>
<reference evidence="1" key="1">
    <citation type="journal article" date="2020" name="Nature">
        <title>Giant virus diversity and host interactions through global metagenomics.</title>
        <authorList>
            <person name="Schulz F."/>
            <person name="Roux S."/>
            <person name="Paez-Espino D."/>
            <person name="Jungbluth S."/>
            <person name="Walsh D.A."/>
            <person name="Denef V.J."/>
            <person name="McMahon K.D."/>
            <person name="Konstantinidis K.T."/>
            <person name="Eloe-Fadrosh E.A."/>
            <person name="Kyrpides N.C."/>
            <person name="Woyke T."/>
        </authorList>
    </citation>
    <scope>NUCLEOTIDE SEQUENCE</scope>
    <source>
        <strain evidence="1">GVMAG-M-3300023184-168</strain>
    </source>
</reference>
<dbReference type="EMBL" id="MN740010">
    <property type="protein sequence ID" value="QHT83698.1"/>
    <property type="molecule type" value="Genomic_DNA"/>
</dbReference>
<sequence>MWRAIIDRNIYTVLHEYGGERSTDVSFGGIDIPPLENNEYDQFMHDVNTVVNKGALIVSIFMDASGTIFTKDNNGNDINLRLVKSTSYTYSHMDNNGNFIDGVFYFTFDDGSTFNNVDLNNSEYWYYIQGVSDMNNLLQWT</sequence>